<dbReference type="Pfam" id="PF13344">
    <property type="entry name" value="Hydrolase_6"/>
    <property type="match status" value="1"/>
</dbReference>
<dbReference type="InterPro" id="IPR023214">
    <property type="entry name" value="HAD_sf"/>
</dbReference>
<reference evidence="1 2" key="1">
    <citation type="submission" date="2017-01" db="EMBL/GenBank/DDBJ databases">
        <authorList>
            <person name="Mah S.A."/>
            <person name="Swanson W.J."/>
            <person name="Moy G.W."/>
            <person name="Vacquier V.D."/>
        </authorList>
    </citation>
    <scope>NUCLEOTIDE SEQUENCE [LARGE SCALE GENOMIC DNA]</scope>
    <source>
        <strain evidence="1 2">DSM 11589</strain>
    </source>
</reference>
<dbReference type="STRING" id="80876.SAMN05421779_101747"/>
<protein>
    <submittedName>
        <fullName evidence="1">HAD-superfamily class IIA hydrolase, TIGR01459</fullName>
    </submittedName>
</protein>
<dbReference type="GO" id="GO:0016791">
    <property type="term" value="F:phosphatase activity"/>
    <property type="evidence" value="ECO:0007669"/>
    <property type="project" value="TreeGrafter"/>
</dbReference>
<dbReference type="SUPFAM" id="SSF56784">
    <property type="entry name" value="HAD-like"/>
    <property type="match status" value="1"/>
</dbReference>
<proteinExistence type="predicted"/>
<dbReference type="PANTHER" id="PTHR19288">
    <property type="entry name" value="4-NITROPHENYLPHOSPHATASE-RELATED"/>
    <property type="match status" value="1"/>
</dbReference>
<gene>
    <name evidence="1" type="ORF">SAMN05421779_101747</name>
</gene>
<evidence type="ECO:0000313" key="1">
    <source>
        <dbReference type="EMBL" id="SIS42009.1"/>
    </source>
</evidence>
<dbReference type="Gene3D" id="3.40.50.1000">
    <property type="entry name" value="HAD superfamily/HAD-like"/>
    <property type="match status" value="2"/>
</dbReference>
<name>A0A1N7IY67_9PROT</name>
<dbReference type="GO" id="GO:0005737">
    <property type="term" value="C:cytoplasm"/>
    <property type="evidence" value="ECO:0007669"/>
    <property type="project" value="TreeGrafter"/>
</dbReference>
<dbReference type="PANTHER" id="PTHR19288:SF90">
    <property type="entry name" value="OS08G0542600 PROTEIN"/>
    <property type="match status" value="1"/>
</dbReference>
<keyword evidence="1" id="KW-0378">Hydrolase</keyword>
<dbReference type="Proteomes" id="UP000185678">
    <property type="component" value="Unassembled WGS sequence"/>
</dbReference>
<dbReference type="OrthoDB" id="148966at2"/>
<dbReference type="RefSeq" id="WP_076398797.1">
    <property type="nucleotide sequence ID" value="NZ_FTOA01000001.1"/>
</dbReference>
<accession>A0A1N7IY67</accession>
<dbReference type="InterPro" id="IPR036412">
    <property type="entry name" value="HAD-like_sf"/>
</dbReference>
<dbReference type="EMBL" id="FTOA01000001">
    <property type="protein sequence ID" value="SIS42009.1"/>
    <property type="molecule type" value="Genomic_DNA"/>
</dbReference>
<dbReference type="Pfam" id="PF13242">
    <property type="entry name" value="Hydrolase_like"/>
    <property type="match status" value="1"/>
</dbReference>
<sequence>MLFTDFADAWQVYLQAGPRLPAAPAAVTPQRVKGLVDVLDRYQVLAFDAYGVLHCGDQAFPQAVRAVALARQAGKSVCVLTNDVTREPAAVAAGLRLRGFDFAASEVISGRTLLPKVLREAMSPGQVFGVISSVPEDVLTALPDFALRPLAREPEQFDAVDGFLFIDNNHWEDGDDQRLEQALLQHPRPLIVCNPDVGCPFLGRMSAEPGYYAHRIAGHGSVEPLFLGKPFPAVYEALCQRFPDVSPAQILMIGDSPHTDVLGSRSAGLDCLLVESGFLSGQDSQRCCQESGLWPDWIAPFV</sequence>
<evidence type="ECO:0000313" key="2">
    <source>
        <dbReference type="Proteomes" id="UP000185678"/>
    </source>
</evidence>
<organism evidence="1 2">
    <name type="scientific">Insolitispirillum peregrinum</name>
    <dbReference type="NCBI Taxonomy" id="80876"/>
    <lineage>
        <taxon>Bacteria</taxon>
        <taxon>Pseudomonadati</taxon>
        <taxon>Pseudomonadota</taxon>
        <taxon>Alphaproteobacteria</taxon>
        <taxon>Rhodospirillales</taxon>
        <taxon>Novispirillaceae</taxon>
        <taxon>Insolitispirillum</taxon>
    </lineage>
</organism>
<dbReference type="AlphaFoldDB" id="A0A1N7IY67"/>
<dbReference type="InterPro" id="IPR006357">
    <property type="entry name" value="HAD-SF_hydro_IIA"/>
</dbReference>
<keyword evidence="2" id="KW-1185">Reference proteome</keyword>